<dbReference type="Pfam" id="PF05183">
    <property type="entry name" value="RdRP"/>
    <property type="match status" value="1"/>
</dbReference>
<gene>
    <name evidence="3" type="ORF">IEO21_01840</name>
</gene>
<keyword evidence="1" id="KW-0808">Transferase</keyword>
<dbReference type="GO" id="GO:0030422">
    <property type="term" value="P:siRNA processing"/>
    <property type="evidence" value="ECO:0007669"/>
    <property type="project" value="TreeGrafter"/>
</dbReference>
<reference evidence="3" key="2">
    <citation type="journal article" name="Front. Microbiol.">
        <title>Degradative Capacity of Two Strains of Rhodonia placenta: From Phenotype to Genotype.</title>
        <authorList>
            <person name="Kolle M."/>
            <person name="Horta M.A.C."/>
            <person name="Nowrousian M."/>
            <person name="Ohm R.A."/>
            <person name="Benz J.P."/>
            <person name="Pilgard A."/>
        </authorList>
    </citation>
    <scope>NUCLEOTIDE SEQUENCE</scope>
    <source>
        <strain evidence="3">FPRL280</strain>
    </source>
</reference>
<feature type="domain" description="RDRP core" evidence="2">
    <location>
        <begin position="414"/>
        <end position="1016"/>
    </location>
</feature>
<organism evidence="3 4">
    <name type="scientific">Rhodonia placenta</name>
    <dbReference type="NCBI Taxonomy" id="104341"/>
    <lineage>
        <taxon>Eukaryota</taxon>
        <taxon>Fungi</taxon>
        <taxon>Dikarya</taxon>
        <taxon>Basidiomycota</taxon>
        <taxon>Agaricomycotina</taxon>
        <taxon>Agaricomycetes</taxon>
        <taxon>Polyporales</taxon>
        <taxon>Adustoporiaceae</taxon>
        <taxon>Rhodonia</taxon>
    </lineage>
</organism>
<protein>
    <recommendedName>
        <fullName evidence="1">RNA-dependent RNA polymerase</fullName>
        <ecNumber evidence="1">2.7.7.48</ecNumber>
    </recommendedName>
</protein>
<evidence type="ECO:0000256" key="1">
    <source>
        <dbReference type="RuleBase" id="RU363098"/>
    </source>
</evidence>
<keyword evidence="1" id="KW-0694">RNA-binding</keyword>
<name>A0A8H7P8L0_9APHY</name>
<evidence type="ECO:0000259" key="2">
    <source>
        <dbReference type="Pfam" id="PF05183"/>
    </source>
</evidence>
<dbReference type="EMBL" id="JADOXO010000015">
    <property type="protein sequence ID" value="KAF9819749.1"/>
    <property type="molecule type" value="Genomic_DNA"/>
</dbReference>
<comment type="catalytic activity">
    <reaction evidence="1">
        <text>RNA(n) + a ribonucleoside 5'-triphosphate = RNA(n+1) + diphosphate</text>
        <dbReference type="Rhea" id="RHEA:21248"/>
        <dbReference type="Rhea" id="RHEA-COMP:14527"/>
        <dbReference type="Rhea" id="RHEA-COMP:17342"/>
        <dbReference type="ChEBI" id="CHEBI:33019"/>
        <dbReference type="ChEBI" id="CHEBI:61557"/>
        <dbReference type="ChEBI" id="CHEBI:140395"/>
        <dbReference type="EC" id="2.7.7.48"/>
    </reaction>
</comment>
<accession>A0A8H7P8L0</accession>
<dbReference type="InterPro" id="IPR057596">
    <property type="entry name" value="RDRP_core"/>
</dbReference>
<keyword evidence="1" id="KW-0696">RNA-directed RNA polymerase</keyword>
<dbReference type="PANTHER" id="PTHR23079:SF55">
    <property type="entry name" value="RNA-DIRECTED RNA POLYMERASE"/>
    <property type="match status" value="1"/>
</dbReference>
<proteinExistence type="inferred from homology"/>
<comment type="caution">
    <text evidence="3">The sequence shown here is derived from an EMBL/GenBank/DDBJ whole genome shotgun (WGS) entry which is preliminary data.</text>
</comment>
<reference evidence="3" key="1">
    <citation type="submission" date="2020-11" db="EMBL/GenBank/DDBJ databases">
        <authorList>
            <person name="Koelle M."/>
            <person name="Horta M.A.C."/>
            <person name="Nowrousian M."/>
            <person name="Ohm R.A."/>
            <person name="Benz P."/>
            <person name="Pilgard A."/>
        </authorList>
    </citation>
    <scope>NUCLEOTIDE SEQUENCE</scope>
    <source>
        <strain evidence="3">FPRL280</strain>
    </source>
</reference>
<evidence type="ECO:0000313" key="3">
    <source>
        <dbReference type="EMBL" id="KAF9819749.1"/>
    </source>
</evidence>
<dbReference type="GO" id="GO:0003968">
    <property type="term" value="F:RNA-directed RNA polymerase activity"/>
    <property type="evidence" value="ECO:0007669"/>
    <property type="project" value="UniProtKB-KW"/>
</dbReference>
<dbReference type="AlphaFoldDB" id="A0A8H7P8L0"/>
<dbReference type="GO" id="GO:0003723">
    <property type="term" value="F:RNA binding"/>
    <property type="evidence" value="ECO:0007669"/>
    <property type="project" value="UniProtKB-KW"/>
</dbReference>
<dbReference type="PANTHER" id="PTHR23079">
    <property type="entry name" value="RNA-DEPENDENT RNA POLYMERASE"/>
    <property type="match status" value="1"/>
</dbReference>
<dbReference type="Proteomes" id="UP000639403">
    <property type="component" value="Unassembled WGS sequence"/>
</dbReference>
<sequence>MEIELADVSVDASVWDVKRAIGHILHSDDFFNPTDPKDRPVNFQVKLNPGHGGVQNNGTGKLILGSRKIGDKFLKWLHGDGNEVRINTRKMRFFRSKSKPAQGLALTLEKTPYLDPDIEEEREQKLEKLDVGLHVDIVQFGVFYRRKGSPKSVPRAFSTELEISHEDKGAGLLWFEYDHKLIRVQMGDKMTEEIALNIVISFANIRKIAIGLDWGKPFLCFDLLTPPILQKERFNRELTENWGDKRKFRQRLSSLNEAHAVVAPYAHQLRMVLHEEKDIVAFAELCTVAGLQPPVRANVEASSRGFFRPKPLHTVELWVRKFSWPVAFQIEALLRNALVNTDDLLTELYKPINDLCQQHPTAAADALRHFTEALRSRDSFESPLECFHRVKPRGLELTSTTPSDGQFLCHHVTFTPTRMILEGPYVSQSNRVLRLYQRFQDNFLRVDFRDEDRLQYRWARDVDGTSLLFDRVGGVLKNGFELAGRHFEFLAYSSSALREHAVWFMHPFEHPEKGPMTAQRIRDSLGDFSGIIRQPSKYAARLAQAFTATDPSVKIRREQWDEMPDMGDKPYLYTDGVGTISVELGDMIWAALCKDKPDLMRRAVKPSAYQIRFLGYKGVVAIDEQLQGIKMRLRESMNKFKVHEEELAEIEIARAFHYPGTSYLNRPLIMILEDLGVEKKSFIELQELAKEDIFTAHDSMEKTIKLMKAHSLGKSYGLSFIIEWFRKLGLGFKHEKNVRALQDPFLDRLIHYAKNHVLRDIKHGARIPIPESYLLVGVADEGPAYEAAGMENVFSLTKGQIYACIQDSPDSEPIYLKGSVTISRSPAVHPGDIQRVFAIGAPPPDKICFFRNLKNVVVLPSTGGRSLASCLGGGDLDGDLYSVIKYGPLLPTDHADPASYESVGTHTIDHDSTVEDICDFVVQYLDSDLLGLLSDRHLIIAGWCQDGVRDPKCLELAALCSQAVDYPKNGVPVDIHHSPRLLIPYKPDWHQAEDAAPRTTDYYESSRALGDLFRNIAIVDPTTRSPTAAPINGAVKPKVKPLSDVISSALKPYIQMHLHRFRNEESDVGEMTKLFQRYVDELRYICMTHALSDAPDVRLMEEEVAVGTIIAKCSQTRWRTDRTFRMRLHSAMLTRDVGNQLFKQTETPAPGELRYGLSQAWLAWDFSMRNKTVFGANSFGLIALRNIFNILDLVGSVVEAEE</sequence>
<dbReference type="EC" id="2.7.7.48" evidence="1"/>
<keyword evidence="1" id="KW-0548">Nucleotidyltransferase</keyword>
<comment type="similarity">
    <text evidence="1">Belongs to the RdRP family.</text>
</comment>
<evidence type="ECO:0000313" key="4">
    <source>
        <dbReference type="Proteomes" id="UP000639403"/>
    </source>
</evidence>
<dbReference type="InterPro" id="IPR007855">
    <property type="entry name" value="RDRP"/>
</dbReference>
<dbReference type="GO" id="GO:0031380">
    <property type="term" value="C:nuclear RNA-directed RNA polymerase complex"/>
    <property type="evidence" value="ECO:0007669"/>
    <property type="project" value="TreeGrafter"/>
</dbReference>